<gene>
    <name evidence="1" type="ORF">A4H34_07500</name>
</gene>
<protein>
    <submittedName>
        <fullName evidence="1">Cyclophilin-like superfamily protein</fullName>
    </submittedName>
</protein>
<evidence type="ECO:0000313" key="2">
    <source>
        <dbReference type="Proteomes" id="UP000078368"/>
    </source>
</evidence>
<proteinExistence type="predicted"/>
<reference evidence="1 2" key="1">
    <citation type="submission" date="2016-04" db="EMBL/GenBank/DDBJ databases">
        <title>Peptidophaga gingivicola gen. nov., sp. nov., isolated from human subgingival plaque.</title>
        <authorList>
            <person name="Beall C.J."/>
            <person name="Mokrzan E.M."/>
            <person name="Griffen A.L."/>
            <person name="Leys E.J."/>
        </authorList>
    </citation>
    <scope>NUCLEOTIDE SEQUENCE [LARGE SCALE GENOMIC DNA]</scope>
    <source>
        <strain evidence="1 2">BA112</strain>
    </source>
</reference>
<organism evidence="1 2">
    <name type="scientific">Peptidiphaga gingivicola</name>
    <dbReference type="NCBI Taxonomy" id="2741497"/>
    <lineage>
        <taxon>Bacteria</taxon>
        <taxon>Bacillati</taxon>
        <taxon>Actinomycetota</taxon>
        <taxon>Actinomycetes</taxon>
        <taxon>Actinomycetales</taxon>
        <taxon>Actinomycetaceae</taxon>
        <taxon>Peptidiphaga</taxon>
    </lineage>
</organism>
<dbReference type="STRING" id="1823756.A4H34_07500"/>
<dbReference type="Proteomes" id="UP000078368">
    <property type="component" value="Unassembled WGS sequence"/>
</dbReference>
<dbReference type="Gene3D" id="2.40.100.20">
    <property type="match status" value="1"/>
</dbReference>
<name>A0A179B754_9ACTO</name>
<keyword evidence="2" id="KW-1185">Reference proteome</keyword>
<accession>A0A179B754</accession>
<sequence length="138" mass="15111">MADFEILAGGYTFKAVYHEDMAPETVAAFKKHLLGLKSKIIHVRWSGQAGWIPFGDLDLGIGHENGTCYPLPGEIVIYPGGKSETELLIGYGYVNFASKAGQLPGNHFATIVEGNENLKALGEKFLWEGAQDIEFRPL</sequence>
<dbReference type="AlphaFoldDB" id="A0A179B754"/>
<dbReference type="Pfam" id="PF12903">
    <property type="entry name" value="DUF3830"/>
    <property type="match status" value="1"/>
</dbReference>
<dbReference type="OrthoDB" id="2082589at2"/>
<dbReference type="EMBL" id="LVZK01000001">
    <property type="protein sequence ID" value="OAP86941.1"/>
    <property type="molecule type" value="Genomic_DNA"/>
</dbReference>
<dbReference type="RefSeq" id="WP_009198694.1">
    <property type="nucleotide sequence ID" value="NZ_LVZK01000001.1"/>
</dbReference>
<dbReference type="InterPro" id="IPR024532">
    <property type="entry name" value="DUF3830"/>
</dbReference>
<comment type="caution">
    <text evidence="1">The sequence shown here is derived from an EMBL/GenBank/DDBJ whole genome shotgun (WGS) entry which is preliminary data.</text>
</comment>
<evidence type="ECO:0000313" key="1">
    <source>
        <dbReference type="EMBL" id="OAP86941.1"/>
    </source>
</evidence>